<accession>A0A084AEB5</accession>
<dbReference type="GO" id="GO:0005509">
    <property type="term" value="F:calcium ion binding"/>
    <property type="evidence" value="ECO:0007669"/>
    <property type="project" value="InterPro"/>
</dbReference>
<feature type="signal peptide" evidence="4">
    <location>
        <begin position="1"/>
        <end position="22"/>
    </location>
</feature>
<dbReference type="InterPro" id="IPR002048">
    <property type="entry name" value="EF_hand_dom"/>
</dbReference>
<keyword evidence="3 4" id="KW-0732">Signal</keyword>
<protein>
    <submittedName>
        <fullName evidence="6">Multiple sugar-binding protein</fullName>
    </submittedName>
</protein>
<name>A0A084AEB5_LACLC</name>
<evidence type="ECO:0000256" key="1">
    <source>
        <dbReference type="ARBA" id="ARBA00008520"/>
    </source>
</evidence>
<dbReference type="RefSeq" id="WP_042747633.1">
    <property type="nucleotide sequence ID" value="NZ_AZSI01000004.1"/>
</dbReference>
<dbReference type="Pfam" id="PF13416">
    <property type="entry name" value="SBP_bac_8"/>
    <property type="match status" value="1"/>
</dbReference>
<sequence>MKTWKKVSLISLTMVGTIGLVACGNSASGSKNTQTKTLTVGYWKGSDTENATFDKLVKNFEKANKVDVKPKVYTDITTQLPTDLSGGTAPDVFYIDSSFYPYLQKEGVLNDLSKVVNKDDFYSSIAKAFETNGKIYAAPKDVSTLAIYVNKDIFAKAGIDINSIPKSYEDFIKWAPSAQAKIDAVYGKGKVYLMNVNADLTRNWQFITADGQNPITKDGKADLSNPTILKNLGTAVDLFNTGAVATPQQVGVGDEGAGFGNGKFAMALTGNWNFQVFNSQYKNLHYTIIPNLTYQGKKMTMQYTVGWGEYKDTKAKALADKWIQYVTGKEGMSTWTNGVGTLATRPDVADSSTFLKAIPLLQVHQDSIKFATPWQDGTNLTTLVSSYGNFIPNVFKKGATAADLKAAMKQADQDANSKISK</sequence>
<dbReference type="GO" id="GO:0042956">
    <property type="term" value="P:maltodextrin transmembrane transport"/>
    <property type="evidence" value="ECO:0007669"/>
    <property type="project" value="TreeGrafter"/>
</dbReference>
<reference evidence="6 7" key="1">
    <citation type="submission" date="2014-06" db="EMBL/GenBank/DDBJ databases">
        <title>Draft genome sequence of the putrescine producing strain Lactococcus lactis subsp cremoris GE214.</title>
        <authorList>
            <person name="Ladero V."/>
            <person name="Linares D.M."/>
            <person name="del Rio B."/>
            <person name="Mayo B."/>
            <person name="Martin M.C."/>
            <person name="Fernandez M."/>
            <person name="Alvarez M.A."/>
        </authorList>
    </citation>
    <scope>NUCLEOTIDE SEQUENCE [LARGE SCALE GENOMIC DNA]</scope>
    <source>
        <strain evidence="6 7">GE214</strain>
    </source>
</reference>
<feature type="chain" id="PRO_5038331354" evidence="4">
    <location>
        <begin position="23"/>
        <end position="421"/>
    </location>
</feature>
<evidence type="ECO:0000256" key="2">
    <source>
        <dbReference type="ARBA" id="ARBA00022448"/>
    </source>
</evidence>
<evidence type="ECO:0000259" key="5">
    <source>
        <dbReference type="PROSITE" id="PS50222"/>
    </source>
</evidence>
<proteinExistence type="inferred from homology"/>
<dbReference type="Proteomes" id="UP000028401">
    <property type="component" value="Unassembled WGS sequence"/>
</dbReference>
<dbReference type="PROSITE" id="PS50222">
    <property type="entry name" value="EF_HAND_2"/>
    <property type="match status" value="1"/>
</dbReference>
<evidence type="ECO:0000313" key="6">
    <source>
        <dbReference type="EMBL" id="KEY63644.1"/>
    </source>
</evidence>
<feature type="domain" description="EF-hand" evidence="5">
    <location>
        <begin position="399"/>
        <end position="421"/>
    </location>
</feature>
<comment type="similarity">
    <text evidence="1">Belongs to the bacterial solute-binding protein 1 family.</text>
</comment>
<keyword evidence="2" id="KW-0813">Transport</keyword>
<dbReference type="SUPFAM" id="SSF53850">
    <property type="entry name" value="Periplasmic binding protein-like II"/>
    <property type="match status" value="1"/>
</dbReference>
<dbReference type="Gene3D" id="3.40.190.10">
    <property type="entry name" value="Periplasmic binding protein-like II"/>
    <property type="match status" value="1"/>
</dbReference>
<dbReference type="InterPro" id="IPR006059">
    <property type="entry name" value="SBP"/>
</dbReference>
<dbReference type="PANTHER" id="PTHR30061">
    <property type="entry name" value="MALTOSE-BINDING PERIPLASMIC PROTEIN"/>
    <property type="match status" value="1"/>
</dbReference>
<dbReference type="AlphaFoldDB" id="A0A084AEB5"/>
<comment type="caution">
    <text evidence="6">The sequence shown here is derived from an EMBL/GenBank/DDBJ whole genome shotgun (WGS) entry which is preliminary data.</text>
</comment>
<organism evidence="6 7">
    <name type="scientific">Lactococcus cremoris subsp. cremoris GE214</name>
    <dbReference type="NCBI Taxonomy" id="1415168"/>
    <lineage>
        <taxon>Bacteria</taxon>
        <taxon>Bacillati</taxon>
        <taxon>Bacillota</taxon>
        <taxon>Bacilli</taxon>
        <taxon>Lactobacillales</taxon>
        <taxon>Streptococcaceae</taxon>
        <taxon>Lactococcus</taxon>
        <taxon>Lactococcus cremoris subsp. cremoris</taxon>
    </lineage>
</organism>
<dbReference type="PANTHER" id="PTHR30061:SF50">
    <property type="entry name" value="MALTOSE_MALTODEXTRIN-BINDING PERIPLASMIC PROTEIN"/>
    <property type="match status" value="1"/>
</dbReference>
<evidence type="ECO:0000256" key="4">
    <source>
        <dbReference type="SAM" id="SignalP"/>
    </source>
</evidence>
<dbReference type="EMBL" id="AZSI01000004">
    <property type="protein sequence ID" value="KEY63644.1"/>
    <property type="molecule type" value="Genomic_DNA"/>
</dbReference>
<dbReference type="PATRIC" id="fig|1415168.3.peg.227"/>
<dbReference type="GO" id="GO:0055052">
    <property type="term" value="C:ATP-binding cassette (ABC) transporter complex, substrate-binding subunit-containing"/>
    <property type="evidence" value="ECO:0007669"/>
    <property type="project" value="TreeGrafter"/>
</dbReference>
<gene>
    <name evidence="6" type="ORF">U725_00217</name>
</gene>
<dbReference type="GO" id="GO:1901982">
    <property type="term" value="F:maltose binding"/>
    <property type="evidence" value="ECO:0007669"/>
    <property type="project" value="TreeGrafter"/>
</dbReference>
<dbReference type="GO" id="GO:0015768">
    <property type="term" value="P:maltose transport"/>
    <property type="evidence" value="ECO:0007669"/>
    <property type="project" value="TreeGrafter"/>
</dbReference>
<dbReference type="PROSITE" id="PS51257">
    <property type="entry name" value="PROKAR_LIPOPROTEIN"/>
    <property type="match status" value="1"/>
</dbReference>
<evidence type="ECO:0000256" key="3">
    <source>
        <dbReference type="ARBA" id="ARBA00022729"/>
    </source>
</evidence>
<evidence type="ECO:0000313" key="7">
    <source>
        <dbReference type="Proteomes" id="UP000028401"/>
    </source>
</evidence>